<gene>
    <name evidence="6" type="ORF">Q9L42_003135</name>
</gene>
<dbReference type="FunFam" id="3.30.70.270:FF:000001">
    <property type="entry name" value="Diguanylate cyclase domain protein"/>
    <property type="match status" value="1"/>
</dbReference>
<dbReference type="Proteomes" id="UP001225378">
    <property type="component" value="Chromosome"/>
</dbReference>
<dbReference type="InterPro" id="IPR000160">
    <property type="entry name" value="GGDEF_dom"/>
</dbReference>
<evidence type="ECO:0000256" key="2">
    <source>
        <dbReference type="ARBA" id="ARBA00012528"/>
    </source>
</evidence>
<comment type="catalytic activity">
    <reaction evidence="3">
        <text>2 GTP = 3',3'-c-di-GMP + 2 diphosphate</text>
        <dbReference type="Rhea" id="RHEA:24898"/>
        <dbReference type="ChEBI" id="CHEBI:33019"/>
        <dbReference type="ChEBI" id="CHEBI:37565"/>
        <dbReference type="ChEBI" id="CHEBI:58805"/>
        <dbReference type="EC" id="2.7.7.65"/>
    </reaction>
</comment>
<dbReference type="SUPFAM" id="SSF55073">
    <property type="entry name" value="Nucleotide cyclase"/>
    <property type="match status" value="1"/>
</dbReference>
<evidence type="ECO:0000259" key="5">
    <source>
        <dbReference type="PROSITE" id="PS50887"/>
    </source>
</evidence>
<dbReference type="KEGG" id="mech:Q9L42_003135"/>
<keyword evidence="6" id="KW-0808">Transferase</keyword>
<dbReference type="InterPro" id="IPR043128">
    <property type="entry name" value="Rev_trsase/Diguanyl_cyclase"/>
</dbReference>
<dbReference type="RefSeq" id="WP_305909883.1">
    <property type="nucleotide sequence ID" value="NZ_CP157743.1"/>
</dbReference>
<dbReference type="NCBIfam" id="TIGR00254">
    <property type="entry name" value="GGDEF"/>
    <property type="match status" value="1"/>
</dbReference>
<evidence type="ECO:0000256" key="1">
    <source>
        <dbReference type="ARBA" id="ARBA00001946"/>
    </source>
</evidence>
<evidence type="ECO:0000313" key="6">
    <source>
        <dbReference type="EMBL" id="XBS21129.1"/>
    </source>
</evidence>
<keyword evidence="6" id="KW-0548">Nucleotidyltransferase</keyword>
<accession>A0AAU7NVY7</accession>
<organism evidence="6 7">
    <name type="scientific">Methylomarinum roseum</name>
    <dbReference type="NCBI Taxonomy" id="3067653"/>
    <lineage>
        <taxon>Bacteria</taxon>
        <taxon>Pseudomonadati</taxon>
        <taxon>Pseudomonadota</taxon>
        <taxon>Gammaproteobacteria</taxon>
        <taxon>Methylococcales</taxon>
        <taxon>Methylococcaceae</taxon>
        <taxon>Methylomarinum</taxon>
    </lineage>
</organism>
<dbReference type="EMBL" id="CP157743">
    <property type="protein sequence ID" value="XBS21129.1"/>
    <property type="molecule type" value="Genomic_DNA"/>
</dbReference>
<dbReference type="Gene3D" id="3.30.70.270">
    <property type="match status" value="1"/>
</dbReference>
<proteinExistence type="predicted"/>
<evidence type="ECO:0000256" key="4">
    <source>
        <dbReference type="SAM" id="Coils"/>
    </source>
</evidence>
<comment type="cofactor">
    <cofactor evidence="1">
        <name>Mg(2+)</name>
        <dbReference type="ChEBI" id="CHEBI:18420"/>
    </cofactor>
</comment>
<dbReference type="SMART" id="SM00267">
    <property type="entry name" value="GGDEF"/>
    <property type="match status" value="1"/>
</dbReference>
<dbReference type="PANTHER" id="PTHR45138">
    <property type="entry name" value="REGULATORY COMPONENTS OF SENSORY TRANSDUCTION SYSTEM"/>
    <property type="match status" value="1"/>
</dbReference>
<dbReference type="InterPro" id="IPR048516">
    <property type="entry name" value="DGCcoil"/>
</dbReference>
<dbReference type="Pfam" id="PF20975">
    <property type="entry name" value="DGCcoil"/>
    <property type="match status" value="1"/>
</dbReference>
<dbReference type="PANTHER" id="PTHR45138:SF9">
    <property type="entry name" value="DIGUANYLATE CYCLASE DGCM-RELATED"/>
    <property type="match status" value="1"/>
</dbReference>
<dbReference type="AlphaFoldDB" id="A0AAU7NVY7"/>
<feature type="coiled-coil region" evidence="4">
    <location>
        <begin position="223"/>
        <end position="264"/>
    </location>
</feature>
<dbReference type="InterPro" id="IPR029787">
    <property type="entry name" value="Nucleotide_cyclase"/>
</dbReference>
<feature type="domain" description="GGDEF" evidence="5">
    <location>
        <begin position="295"/>
        <end position="427"/>
    </location>
</feature>
<keyword evidence="7" id="KW-1185">Reference proteome</keyword>
<dbReference type="EC" id="2.7.7.65" evidence="2"/>
<evidence type="ECO:0000256" key="3">
    <source>
        <dbReference type="ARBA" id="ARBA00034247"/>
    </source>
</evidence>
<name>A0AAU7NVY7_9GAMM</name>
<protein>
    <recommendedName>
        <fullName evidence="2">diguanylate cyclase</fullName>
        <ecNumber evidence="2">2.7.7.65</ecNumber>
    </recommendedName>
</protein>
<sequence>MKYIDDKLFYKLIVQFLVLSQGQNRLLDTHINGLRQQLKQGASLDELKADLLSLSKTINHVLKQKPKTPAPPVPEDCLQRERFLNRLEELLTGINIPAKFQAHGKIIRQKLKSKPDDEAFARLFNAAVALILDINHHVHNEQQETEKFLESISNQLNLLDQQTRLASASNLASFSERESLNAAIKSQIDTIQDSASNALDLSALQNNITLHLQKLTAQFQLHERDENHRLQESQKQLTEMSEKLQALETETSILRNNLKQAHALAFHDPLTGLPNRLAFDEKIDAEFKHWKRYQKPLTLIIWDIDHFKKINDIYGHKAGDKALELVARLLQHRCRETDFIARYGGEEFVMLLQNIDAEQSLQIAEKIRRLIAETDFNYHGERVGMTMSCGISEFLAGDRQHEDVFGRADQALYQSKENGRNRCTIYR</sequence>
<dbReference type="GO" id="GO:0052621">
    <property type="term" value="F:diguanylate cyclase activity"/>
    <property type="evidence" value="ECO:0007669"/>
    <property type="project" value="UniProtKB-EC"/>
</dbReference>
<keyword evidence="4" id="KW-0175">Coiled coil</keyword>
<evidence type="ECO:0000313" key="7">
    <source>
        <dbReference type="Proteomes" id="UP001225378"/>
    </source>
</evidence>
<dbReference type="Pfam" id="PF00990">
    <property type="entry name" value="GGDEF"/>
    <property type="match status" value="1"/>
</dbReference>
<reference evidence="6 7" key="1">
    <citation type="journal article" date="2024" name="Microbiology">
        <title>Methylomarinum rosea sp. nov., a novel halophilic methanotrophic bacterium from the hypersaline Lake Elton.</title>
        <authorList>
            <person name="Suleimanov R.Z."/>
            <person name="Oshkin I.Y."/>
            <person name="Danilova O.V."/>
            <person name="Suzina N.E."/>
            <person name="Dedysh S.N."/>
        </authorList>
    </citation>
    <scope>NUCLEOTIDE SEQUENCE [LARGE SCALE GENOMIC DNA]</scope>
    <source>
        <strain evidence="6 7">Ch1-1</strain>
    </source>
</reference>
<dbReference type="PROSITE" id="PS50887">
    <property type="entry name" value="GGDEF"/>
    <property type="match status" value="1"/>
</dbReference>
<dbReference type="CDD" id="cd01949">
    <property type="entry name" value="GGDEF"/>
    <property type="match status" value="1"/>
</dbReference>
<dbReference type="InterPro" id="IPR050469">
    <property type="entry name" value="Diguanylate_Cyclase"/>
</dbReference>